<dbReference type="Gene3D" id="1.20.1600.10">
    <property type="entry name" value="Outer membrane efflux proteins (OEP)"/>
    <property type="match status" value="1"/>
</dbReference>
<proteinExistence type="inferred from homology"/>
<dbReference type="PANTHER" id="PTHR30203">
    <property type="entry name" value="OUTER MEMBRANE CATION EFFLUX PROTEIN"/>
    <property type="match status" value="1"/>
</dbReference>
<protein>
    <submittedName>
        <fullName evidence="11">Multidrug resistance outer membrane protein MdtP</fullName>
    </submittedName>
</protein>
<gene>
    <name evidence="11" type="primary">mdtP_2</name>
    <name evidence="11" type="ORF">TUEID40_04768</name>
</gene>
<dbReference type="GO" id="GO:0015562">
    <property type="term" value="F:efflux transmembrane transporter activity"/>
    <property type="evidence" value="ECO:0007669"/>
    <property type="project" value="InterPro"/>
</dbReference>
<evidence type="ECO:0000256" key="1">
    <source>
        <dbReference type="ARBA" id="ARBA00007613"/>
    </source>
</evidence>
<dbReference type="Pfam" id="PF02321">
    <property type="entry name" value="OEP"/>
    <property type="match status" value="2"/>
</dbReference>
<keyword evidence="4" id="KW-0732">Signal</keyword>
<dbReference type="Gene3D" id="2.20.200.10">
    <property type="entry name" value="Outer membrane efflux proteins (OEP)"/>
    <property type="match status" value="1"/>
</dbReference>
<organism evidence="11">
    <name type="scientific">Pseudomonas aeruginosa</name>
    <dbReference type="NCBI Taxonomy" id="287"/>
    <lineage>
        <taxon>Bacteria</taxon>
        <taxon>Pseudomonadati</taxon>
        <taxon>Pseudomonadota</taxon>
        <taxon>Gammaproteobacteria</taxon>
        <taxon>Pseudomonadales</taxon>
        <taxon>Pseudomonadaceae</taxon>
        <taxon>Pseudomonas</taxon>
    </lineage>
</organism>
<dbReference type="InterPro" id="IPR010131">
    <property type="entry name" value="MdtP/NodT-like"/>
</dbReference>
<evidence type="ECO:0000256" key="8">
    <source>
        <dbReference type="ARBA" id="ARBA00023288"/>
    </source>
</evidence>
<evidence type="ECO:0000256" key="9">
    <source>
        <dbReference type="ARBA" id="ARBA00037313"/>
    </source>
</evidence>
<dbReference type="PANTHER" id="PTHR30203:SF20">
    <property type="entry name" value="MULTIDRUG RESISTANCE OUTER MEMBRANE PROTEIN MDTP-RELATED"/>
    <property type="match status" value="1"/>
</dbReference>
<accession>A0A5E5R7L9</accession>
<evidence type="ECO:0000313" key="11">
    <source>
        <dbReference type="EMBL" id="VVH83573.1"/>
    </source>
</evidence>
<evidence type="ECO:0000256" key="5">
    <source>
        <dbReference type="ARBA" id="ARBA00023136"/>
    </source>
</evidence>
<evidence type="ECO:0000256" key="4">
    <source>
        <dbReference type="ARBA" id="ARBA00022729"/>
    </source>
</evidence>
<comment type="subcellular location">
    <subcellularLocation>
        <location evidence="10">Cell outer membrane</location>
        <topology evidence="10">Lipid-anchor</topology>
    </subcellularLocation>
</comment>
<keyword evidence="8 10" id="KW-0449">Lipoprotein</keyword>
<keyword evidence="6 10" id="KW-0564">Palmitate</keyword>
<comment type="function">
    <text evidence="9">Could be involved in resistance to puromycin, acriflavine and tetraphenylarsonium chloride.</text>
</comment>
<dbReference type="NCBIfam" id="TIGR01845">
    <property type="entry name" value="outer_NodT"/>
    <property type="match status" value="1"/>
</dbReference>
<evidence type="ECO:0000256" key="2">
    <source>
        <dbReference type="ARBA" id="ARBA00022452"/>
    </source>
</evidence>
<evidence type="ECO:0000256" key="3">
    <source>
        <dbReference type="ARBA" id="ARBA00022692"/>
    </source>
</evidence>
<evidence type="ECO:0000256" key="7">
    <source>
        <dbReference type="ARBA" id="ARBA00023237"/>
    </source>
</evidence>
<dbReference type="GO" id="GO:0009279">
    <property type="term" value="C:cell outer membrane"/>
    <property type="evidence" value="ECO:0007669"/>
    <property type="project" value="UniProtKB-SubCell"/>
</dbReference>
<evidence type="ECO:0000256" key="10">
    <source>
        <dbReference type="RuleBase" id="RU362097"/>
    </source>
</evidence>
<reference evidence="11" key="1">
    <citation type="submission" date="2019-09" db="EMBL/GenBank/DDBJ databases">
        <authorList>
            <person name="Gross C."/>
            <person name="Bohn E."/>
        </authorList>
    </citation>
    <scope>NUCLEOTIDE SEQUENCE</scope>
    <source>
        <strain evidence="11">ID40</strain>
    </source>
</reference>
<evidence type="ECO:0000256" key="6">
    <source>
        <dbReference type="ARBA" id="ARBA00023139"/>
    </source>
</evidence>
<comment type="similarity">
    <text evidence="1 10">Belongs to the outer membrane factor (OMF) (TC 1.B.17) family.</text>
</comment>
<sequence length="506" mass="54768">MPRALRKELTLVGSFVGFLVVFSAISGCVSTGDIAPEAATLDANALATDHAIQAAAREAGWPQAQWWKVYADPQLDAWIEKALDGNPGLAVAHARVRQAKSMAGLVESIESPQIEGKGSLVRHRWPDDYFYGPGDLARTTSWNNSTEIGLNYKLDLWGRDRSDSERAVDLAHMAAAEARQAQLELEGNIVRAYVQLSLQYAEMDIAKAMLQQQRDILALAQRRLRGGIGTHFEVSQAEVPLPETERRIEVIDEEIQLTRNLLAALAGKGPGEGRTIRRPSLNLAAQPSLPSALPAELLGRRPDVVARRWQVAALAKGVDVARADFYPNVDLMASVGFSAVGGGMLEFFRSAKYTYSAGPAVTLPIFDGGRLRSQLGEAAAGYDAAVEQYNQTLVDALKNISDQLIRLHSVDIQKDFAAQSVASAQKTYDIATLAYQRGLTDYLNVLNAQTRLFQQQLVQEQVQAARLAAHASLLTALGGGVGAGADTPVQRKLAPENVPVRAVSSR</sequence>
<dbReference type="EMBL" id="LR700248">
    <property type="protein sequence ID" value="VVH83573.1"/>
    <property type="molecule type" value="Genomic_DNA"/>
</dbReference>
<dbReference type="PROSITE" id="PS51257">
    <property type="entry name" value="PROKAR_LIPOPROTEIN"/>
    <property type="match status" value="1"/>
</dbReference>
<keyword evidence="2 10" id="KW-1134">Transmembrane beta strand</keyword>
<keyword evidence="7" id="KW-0998">Cell outer membrane</keyword>
<keyword evidence="3 10" id="KW-0812">Transmembrane</keyword>
<name>A0A5E5R7L9_PSEAI</name>
<dbReference type="InterPro" id="IPR003423">
    <property type="entry name" value="OMP_efflux"/>
</dbReference>
<dbReference type="AlphaFoldDB" id="A0A5E5R7L9"/>
<keyword evidence="5 10" id="KW-0472">Membrane</keyword>
<dbReference type="SUPFAM" id="SSF56954">
    <property type="entry name" value="Outer membrane efflux proteins (OEP)"/>
    <property type="match status" value="1"/>
</dbReference>